<dbReference type="RefSeq" id="WP_064508240.1">
    <property type="nucleotide sequence ID" value="NZ_JAYFSN010000014.1"/>
</dbReference>
<dbReference type="PANTHER" id="PTHR10151:SF120">
    <property type="entry name" value="BIS(5'-ADENOSYL)-TRIPHOSPHATASE"/>
    <property type="match status" value="1"/>
</dbReference>
<dbReference type="AlphaFoldDB" id="A0A1A9ME24"/>
<dbReference type="STRING" id="1843580.A7D17_13975"/>
<evidence type="ECO:0000313" key="4">
    <source>
        <dbReference type="Proteomes" id="UP001303614"/>
    </source>
</evidence>
<dbReference type="PROSITE" id="PS51257">
    <property type="entry name" value="PROKAR_LIPOPROTEIN"/>
    <property type="match status" value="1"/>
</dbReference>
<dbReference type="GO" id="GO:0016787">
    <property type="term" value="F:hydrolase activity"/>
    <property type="evidence" value="ECO:0007669"/>
    <property type="project" value="UniProtKB-ARBA"/>
</dbReference>
<dbReference type="Pfam" id="PF01663">
    <property type="entry name" value="Phosphodiest"/>
    <property type="match status" value="1"/>
</dbReference>
<dbReference type="InterPro" id="IPR006311">
    <property type="entry name" value="TAT_signal"/>
</dbReference>
<accession>A0A1A9ME24</accession>
<comment type="caution">
    <text evidence="2">The sequence shown here is derived from an EMBL/GenBank/DDBJ whole genome shotgun (WGS) entry which is preliminary data.</text>
</comment>
<proteinExistence type="predicted"/>
<organism evidence="2 3">
    <name type="scientific">Xanthomonas floridensis</name>
    <dbReference type="NCBI Taxonomy" id="1843580"/>
    <lineage>
        <taxon>Bacteria</taxon>
        <taxon>Pseudomonadati</taxon>
        <taxon>Pseudomonadota</taxon>
        <taxon>Gammaproteobacteria</taxon>
        <taxon>Lysobacterales</taxon>
        <taxon>Lysobacteraceae</taxon>
        <taxon>Xanthomonas</taxon>
    </lineage>
</organism>
<dbReference type="PROSITE" id="PS51318">
    <property type="entry name" value="TAT"/>
    <property type="match status" value="1"/>
</dbReference>
<dbReference type="InterPro" id="IPR002591">
    <property type="entry name" value="Phosphodiest/P_Trfase"/>
</dbReference>
<gene>
    <name evidence="2" type="ORF">A7D17_13975</name>
    <name evidence="1" type="ORF">VB146_13330</name>
</gene>
<dbReference type="Proteomes" id="UP001303614">
    <property type="component" value="Unassembled WGS sequence"/>
</dbReference>
<dbReference type="InterPro" id="IPR017850">
    <property type="entry name" value="Alkaline_phosphatase_core_sf"/>
</dbReference>
<dbReference type="PANTHER" id="PTHR10151">
    <property type="entry name" value="ECTONUCLEOTIDE PYROPHOSPHATASE/PHOSPHODIESTERASE"/>
    <property type="match status" value="1"/>
</dbReference>
<evidence type="ECO:0000313" key="1">
    <source>
        <dbReference type="EMBL" id="MEA5124817.1"/>
    </source>
</evidence>
<dbReference type="EMBL" id="JAYFSO010000016">
    <property type="protein sequence ID" value="MEA5124817.1"/>
    <property type="molecule type" value="Genomic_DNA"/>
</dbReference>
<dbReference type="SUPFAM" id="SSF53649">
    <property type="entry name" value="Alkaline phosphatase-like"/>
    <property type="match status" value="1"/>
</dbReference>
<dbReference type="EMBL" id="LXNG01000009">
    <property type="protein sequence ID" value="OAG68382.1"/>
    <property type="molecule type" value="Genomic_DNA"/>
</dbReference>
<reference evidence="1 4" key="2">
    <citation type="submission" date="2023-12" db="EMBL/GenBank/DDBJ databases">
        <title>Genome sequencing of Xanthomonas floridensis.</title>
        <authorList>
            <person name="Greer S."/>
            <person name="Harrison J."/>
            <person name="Grant M."/>
            <person name="Vicente J."/>
            <person name="Studholme D."/>
        </authorList>
    </citation>
    <scope>NUCLEOTIDE SEQUENCE [LARGE SCALE GENOMIC DNA]</scope>
    <source>
        <strain evidence="1 4">WHRI 8848</strain>
    </source>
</reference>
<keyword evidence="4" id="KW-1185">Reference proteome</keyword>
<name>A0A1A9ME24_9XANT</name>
<dbReference type="Gene3D" id="3.40.720.10">
    <property type="entry name" value="Alkaline Phosphatase, subunit A"/>
    <property type="match status" value="1"/>
</dbReference>
<reference evidence="2 3" key="1">
    <citation type="submission" date="2016-05" db="EMBL/GenBank/DDBJ databases">
        <title>Pathogenic, phenotypic and molecular characterisation of Xanthomonas nasturtii sp. nov. and Xanthomonas floridensis sp. nov., new species of Xanthomonas associated with watercress production in Florida.</title>
        <authorList>
            <person name="Vicente J.G."/>
            <person name="Rothwell S."/>
            <person name="Holub E.B."/>
            <person name="Studholme D.J."/>
        </authorList>
    </citation>
    <scope>NUCLEOTIDE SEQUENCE [LARGE SCALE GENOMIC DNA]</scope>
    <source>
        <strain evidence="2 3">WHRI 8848</strain>
    </source>
</reference>
<evidence type="ECO:0000313" key="3">
    <source>
        <dbReference type="Proteomes" id="UP000077659"/>
    </source>
</evidence>
<dbReference type="Gene3D" id="3.30.1360.180">
    <property type="match status" value="1"/>
</dbReference>
<dbReference type="CDD" id="cd16018">
    <property type="entry name" value="Enpp"/>
    <property type="match status" value="1"/>
</dbReference>
<protein>
    <submittedName>
        <fullName evidence="1 2">Phosphodiesterase</fullName>
    </submittedName>
</protein>
<sequence>MIDRRCVVAAAATALLAACTSQPLQPSAQAHSASASPPPAATAAADDGPHTLLLISIDGLRADMLDRGITPTLSQLSRDGVRARWMTPSYPSLTFPNHYTLITGLRPDHHGIVHNSMRDPALGGFWLSKPEAVGDARWWGGEPLWVGAERAGLRAATWSWPGSEAAIQGVRPSQWRHYEEGVCLDARVDAVRGWLKADGVQRNRLVTLYFEQVDEAGHDHGPESRDYADAVRAVDAAIGRLLDGMQRDGTRARTNIIVVSDHGMAQVPSGHAISVESMALPGLATATTDGQVIGFVPLPGQQAKAEAHLLGAHAHYDCWRKAQLPARWHYGTHPRIAPIVCQMHEGWDALFPDKLAKRPQQGMRGSHGFDPALPSMRAVFVAQGPDLAQGKTLPGFDNVDVYALMTRLLGIEAAPNDGNPATLLPALRVPPDATH</sequence>
<dbReference type="Proteomes" id="UP000077659">
    <property type="component" value="Unassembled WGS sequence"/>
</dbReference>
<evidence type="ECO:0000313" key="2">
    <source>
        <dbReference type="EMBL" id="OAG68382.1"/>
    </source>
</evidence>
<dbReference type="OrthoDB" id="9771966at2"/>